<evidence type="ECO:0000256" key="1">
    <source>
        <dbReference type="SAM" id="MobiDB-lite"/>
    </source>
</evidence>
<organism evidence="2">
    <name type="scientific">Aspergillus niger</name>
    <dbReference type="NCBI Taxonomy" id="5061"/>
    <lineage>
        <taxon>Eukaryota</taxon>
        <taxon>Fungi</taxon>
        <taxon>Dikarya</taxon>
        <taxon>Ascomycota</taxon>
        <taxon>Pezizomycotina</taxon>
        <taxon>Eurotiomycetes</taxon>
        <taxon>Eurotiomycetidae</taxon>
        <taxon>Eurotiales</taxon>
        <taxon>Aspergillaceae</taxon>
        <taxon>Aspergillus</taxon>
        <taxon>Aspergillus subgen. Circumdati</taxon>
    </lineage>
</organism>
<feature type="compositionally biased region" description="Polar residues" evidence="1">
    <location>
        <begin position="20"/>
        <end position="29"/>
    </location>
</feature>
<evidence type="ECO:0000313" key="2">
    <source>
        <dbReference type="RefSeq" id="XP_059606462.1"/>
    </source>
</evidence>
<feature type="region of interest" description="Disordered" evidence="1">
    <location>
        <begin position="1"/>
        <end position="29"/>
    </location>
</feature>
<protein>
    <submittedName>
        <fullName evidence="2">Uncharacterized protein</fullName>
    </submittedName>
</protein>
<dbReference type="VEuPathDB" id="FungiDB:An14g06400"/>
<dbReference type="GeneID" id="84593053"/>
<dbReference type="KEGG" id="ang:An14g06400"/>
<gene>
    <name evidence="2" type="ORF">An14g06400</name>
</gene>
<dbReference type="AlphaFoldDB" id="A0AAJ8BYW3"/>
<reference evidence="2" key="1">
    <citation type="submission" date="2025-02" db="EMBL/GenBank/DDBJ databases">
        <authorList>
            <consortium name="NCBI Genome Project"/>
        </authorList>
    </citation>
    <scope>NUCLEOTIDE SEQUENCE</scope>
</reference>
<reference evidence="2" key="2">
    <citation type="submission" date="2025-08" db="UniProtKB">
        <authorList>
            <consortium name="RefSeq"/>
        </authorList>
    </citation>
    <scope>IDENTIFICATION</scope>
</reference>
<proteinExistence type="predicted"/>
<name>A0AAJ8BYW3_ASPNG</name>
<accession>A0AAJ8BYW3</accession>
<sequence>MHVQAHLTAGDLGNWKPPSGSDSHISVSTGIRSQTVLNRDPIREQEGQDLFVTCRSSALSGALHAVQPAEARKRRFSTANKTPMDHSFGVCWITLPGVVMMIPHGDTPDEHQPPFLSGRLSQGLNDHEAMRPPGGTRASLGDQKVRTQYKVSLFTRYHYGATDQLRKALGVILQHESRASARDIRTKSKTS</sequence>
<dbReference type="RefSeq" id="XP_059606462.1">
    <property type="nucleotide sequence ID" value="XM_059744357.1"/>
</dbReference>